<accession>A0A2P8QZ21</accession>
<comment type="caution">
    <text evidence="1">The sequence shown here is derived from an EMBL/GenBank/DDBJ whole genome shotgun (WGS) entry which is preliminary data.</text>
</comment>
<keyword evidence="2" id="KW-1185">Reference proteome</keyword>
<evidence type="ECO:0000313" key="1">
    <source>
        <dbReference type="EMBL" id="PSM51493.1"/>
    </source>
</evidence>
<proteinExistence type="predicted"/>
<dbReference type="Proteomes" id="UP000240535">
    <property type="component" value="Unassembled WGS sequence"/>
</dbReference>
<protein>
    <submittedName>
        <fullName evidence="1">Metal-binding protein</fullName>
    </submittedName>
</protein>
<evidence type="ECO:0000313" key="2">
    <source>
        <dbReference type="Proteomes" id="UP000240535"/>
    </source>
</evidence>
<dbReference type="InterPro" id="IPR019620">
    <property type="entry name" value="Metal-bd_prot_put"/>
</dbReference>
<dbReference type="AlphaFoldDB" id="A0A2P8QZ21"/>
<sequence length="83" mass="9674">MKHVHEILINMQSTNKEFESKKEFIDYIDNLFGKDCKFQACSSDNMDANSAYEFLIKKGKIMINDKNKISLHPDMEMCNGHIN</sequence>
<dbReference type="Pfam" id="PF10678">
    <property type="entry name" value="DUF2492"/>
    <property type="match status" value="1"/>
</dbReference>
<reference evidence="2" key="1">
    <citation type="submission" date="2017-10" db="EMBL/GenBank/DDBJ databases">
        <title>Campylobacter species from seals.</title>
        <authorList>
            <person name="Gilbert M.J."/>
            <person name="Zomer A.L."/>
            <person name="Timmerman A.J."/>
            <person name="Duim B."/>
            <person name="Wagenaar J.A."/>
        </authorList>
    </citation>
    <scope>NUCLEOTIDE SEQUENCE [LARGE SCALE GENOMIC DNA]</scope>
    <source>
        <strain evidence="2">17S00004-5</strain>
    </source>
</reference>
<dbReference type="RefSeq" id="WP_106872463.1">
    <property type="nucleotide sequence ID" value="NZ_CP053841.1"/>
</dbReference>
<dbReference type="OrthoDB" id="285410at2"/>
<gene>
    <name evidence="1" type="ORF">CQ405_07975</name>
</gene>
<dbReference type="EMBL" id="PDHH01000007">
    <property type="protein sequence ID" value="PSM51493.1"/>
    <property type="molecule type" value="Genomic_DNA"/>
</dbReference>
<name>A0A2P8QZ21_9BACT</name>
<organism evidence="1 2">
    <name type="scientific">Campylobacter blaseri</name>
    <dbReference type="NCBI Taxonomy" id="2042961"/>
    <lineage>
        <taxon>Bacteria</taxon>
        <taxon>Pseudomonadati</taxon>
        <taxon>Campylobacterota</taxon>
        <taxon>Epsilonproteobacteria</taxon>
        <taxon>Campylobacterales</taxon>
        <taxon>Campylobacteraceae</taxon>
        <taxon>Campylobacter</taxon>
    </lineage>
</organism>